<reference evidence="1 2" key="1">
    <citation type="submission" date="2019-05" db="EMBL/GenBank/DDBJ databases">
        <title>Marivita sp. nov. isolated from sea sediment.</title>
        <authorList>
            <person name="Kim W."/>
        </authorList>
    </citation>
    <scope>NUCLEOTIDE SEQUENCE [LARGE SCALE GENOMIC DNA]</scope>
    <source>
        <strain evidence="1 2">CAU 1492</strain>
    </source>
</reference>
<dbReference type="RefSeq" id="WP_138861938.1">
    <property type="nucleotide sequence ID" value="NZ_VCPC01000001.1"/>
</dbReference>
<comment type="caution">
    <text evidence="1">The sequence shown here is derived from an EMBL/GenBank/DDBJ whole genome shotgun (WGS) entry which is preliminary data.</text>
</comment>
<evidence type="ECO:0000313" key="2">
    <source>
        <dbReference type="Proteomes" id="UP001191082"/>
    </source>
</evidence>
<accession>A0ABY2XC40</accession>
<organism evidence="1 2">
    <name type="scientific">Arenibacterium halophilum</name>
    <dbReference type="NCBI Taxonomy" id="2583821"/>
    <lineage>
        <taxon>Bacteria</taxon>
        <taxon>Pseudomonadati</taxon>
        <taxon>Pseudomonadota</taxon>
        <taxon>Alphaproteobacteria</taxon>
        <taxon>Rhodobacterales</taxon>
        <taxon>Paracoccaceae</taxon>
        <taxon>Arenibacterium</taxon>
    </lineage>
</organism>
<dbReference type="EMBL" id="VCPC01000001">
    <property type="protein sequence ID" value="TMV14587.1"/>
    <property type="molecule type" value="Genomic_DNA"/>
</dbReference>
<name>A0ABY2XC40_9RHOB</name>
<dbReference type="Gene3D" id="1.10.443.10">
    <property type="entry name" value="Intergrase catalytic core"/>
    <property type="match status" value="1"/>
</dbReference>
<proteinExistence type="predicted"/>
<keyword evidence="2" id="KW-1185">Reference proteome</keyword>
<evidence type="ECO:0008006" key="3">
    <source>
        <dbReference type="Google" id="ProtNLM"/>
    </source>
</evidence>
<dbReference type="Proteomes" id="UP001191082">
    <property type="component" value="Unassembled WGS sequence"/>
</dbReference>
<gene>
    <name evidence="1" type="ORF">FGK64_00945</name>
</gene>
<evidence type="ECO:0000313" key="1">
    <source>
        <dbReference type="EMBL" id="TMV14587.1"/>
    </source>
</evidence>
<sequence>MAPIGSKRFVSVSREIHAELSLDRPDLDLAPVVMALENFSHWRGRERSLCEPPVREELQGYLADNSETRGPHVAVGQLFYIQAAAPVLWGMPFAALIARLIRSHRCEPKNSVLPQAERVRRLISRLPDEHHKGLLLKMGTDLGGTKNVWSLSYLEAVSISLLRWTRWCESLGHSVEPTGTTFWQYAGDLEEDGVSARSITDYLVRIMAGYRASYTPGFTSTACDHVTSLHRARAKRAGSPTKTRAQLVGASTIYDLGCDLIEGARARGPRGLHQARDYRNGLLLMLAAAVPQRARAMSHFDIGQTVILLDHPHIRIRLPGSALKLREHKKGRGGYDRVIENSDLWNAIDGYQRTYRPFFDDGTMMFPSLLDIGSAISSKQIGVLTGNLTERHLGVRVSVHRVRDNVATEASEELQSGGYIAPALLDHKSATTTMASYDHAQGVRAARDHSVFIAARRSYSAELKL</sequence>
<protein>
    <recommendedName>
        <fullName evidence="3">Tyr recombinase domain-containing protein</fullName>
    </recommendedName>
</protein>
<dbReference type="InterPro" id="IPR013762">
    <property type="entry name" value="Integrase-like_cat_sf"/>
</dbReference>